<protein>
    <recommendedName>
        <fullName evidence="5">Coiled-coil domain-containing protein 130</fullName>
    </recommendedName>
</protein>
<organism evidence="3 4">
    <name type="scientific">Fistulifera solaris</name>
    <name type="common">Oleaginous diatom</name>
    <dbReference type="NCBI Taxonomy" id="1519565"/>
    <lineage>
        <taxon>Eukaryota</taxon>
        <taxon>Sar</taxon>
        <taxon>Stramenopiles</taxon>
        <taxon>Ochrophyta</taxon>
        <taxon>Bacillariophyta</taxon>
        <taxon>Bacillariophyceae</taxon>
        <taxon>Bacillariophycidae</taxon>
        <taxon>Naviculales</taxon>
        <taxon>Naviculaceae</taxon>
        <taxon>Fistulifera</taxon>
    </lineage>
</organism>
<dbReference type="EMBL" id="BDSP01000092">
    <property type="protein sequence ID" value="GAX15327.1"/>
    <property type="molecule type" value="Genomic_DNA"/>
</dbReference>
<evidence type="ECO:0000256" key="1">
    <source>
        <dbReference type="ARBA" id="ARBA00005595"/>
    </source>
</evidence>
<dbReference type="Proteomes" id="UP000198406">
    <property type="component" value="Unassembled WGS sequence"/>
</dbReference>
<gene>
    <name evidence="3" type="ORF">FisN_8Lh380</name>
</gene>
<sequence>MSSLAATQADGYYLPPEYYEAAQKNPKLTKNQWYHKQQQGNSFTNTHKTVRFELPYNALCQNCDAYISRGTRYNAVKRRPTDALVHNKIASSSTTSNATDDTWEFHMKCRVCHTQEFIIRTDPLHQQFVFIQGLQKLQRNESHQDRAIDEATAEDPVKAIERRQLLQQEQAQLPLLQKDRNERFLNDADSNAQLRAIHRAKRQRQNLQTQLSKKCGWNPHRTRLLTSSSKVDQVRAKETTYGTSASYKQKHQLKKLRQGSIFVSRKTNRTESSSPCAPCPDVISSIEAQSIKVESQSDLHGSKSPHPRERRQIQAFELQPSHRLDSSLVDYNSDSS</sequence>
<dbReference type="GO" id="GO:0000398">
    <property type="term" value="P:mRNA splicing, via spliceosome"/>
    <property type="evidence" value="ECO:0007669"/>
    <property type="project" value="InterPro"/>
</dbReference>
<evidence type="ECO:0000313" key="4">
    <source>
        <dbReference type="Proteomes" id="UP000198406"/>
    </source>
</evidence>
<proteinExistence type="inferred from homology"/>
<evidence type="ECO:0008006" key="5">
    <source>
        <dbReference type="Google" id="ProtNLM"/>
    </source>
</evidence>
<dbReference type="GO" id="GO:0071014">
    <property type="term" value="C:post-mRNA release spliceosomal complex"/>
    <property type="evidence" value="ECO:0007669"/>
    <property type="project" value="TreeGrafter"/>
</dbReference>
<dbReference type="Pfam" id="PF04502">
    <property type="entry name" value="Saf4_Yju2"/>
    <property type="match status" value="1"/>
</dbReference>
<evidence type="ECO:0000256" key="2">
    <source>
        <dbReference type="SAM" id="MobiDB-lite"/>
    </source>
</evidence>
<feature type="compositionally biased region" description="Basic and acidic residues" evidence="2">
    <location>
        <begin position="295"/>
        <end position="312"/>
    </location>
</feature>
<feature type="region of interest" description="Disordered" evidence="2">
    <location>
        <begin position="290"/>
        <end position="336"/>
    </location>
</feature>
<comment type="similarity">
    <text evidence="1">Belongs to the CWC16 family.</text>
</comment>
<comment type="caution">
    <text evidence="3">The sequence shown here is derived from an EMBL/GenBank/DDBJ whole genome shotgun (WGS) entry which is preliminary data.</text>
</comment>
<dbReference type="GO" id="GO:0005684">
    <property type="term" value="C:U2-type spliceosomal complex"/>
    <property type="evidence" value="ECO:0007669"/>
    <property type="project" value="TreeGrafter"/>
</dbReference>
<dbReference type="PANTHER" id="PTHR12111:SF2">
    <property type="entry name" value="SPLICING FACTOR YJU2B-RELATED"/>
    <property type="match status" value="1"/>
</dbReference>
<dbReference type="PANTHER" id="PTHR12111">
    <property type="entry name" value="SPLICING FACTOR YJU2"/>
    <property type="match status" value="1"/>
</dbReference>
<evidence type="ECO:0000313" key="3">
    <source>
        <dbReference type="EMBL" id="GAX15327.1"/>
    </source>
</evidence>
<dbReference type="OrthoDB" id="360327at2759"/>
<name>A0A1Z5JMU1_FISSO</name>
<dbReference type="InterPro" id="IPR007590">
    <property type="entry name" value="Saf4/Yju2"/>
</dbReference>
<reference evidence="3 4" key="1">
    <citation type="journal article" date="2015" name="Plant Cell">
        <title>Oil accumulation by the oleaginous diatom Fistulifera solaris as revealed by the genome and transcriptome.</title>
        <authorList>
            <person name="Tanaka T."/>
            <person name="Maeda Y."/>
            <person name="Veluchamy A."/>
            <person name="Tanaka M."/>
            <person name="Abida H."/>
            <person name="Marechal E."/>
            <person name="Bowler C."/>
            <person name="Muto M."/>
            <person name="Sunaga Y."/>
            <person name="Tanaka M."/>
            <person name="Yoshino T."/>
            <person name="Taniguchi T."/>
            <person name="Fukuda Y."/>
            <person name="Nemoto M."/>
            <person name="Matsumoto M."/>
            <person name="Wong P.S."/>
            <person name="Aburatani S."/>
            <person name="Fujibuchi W."/>
        </authorList>
    </citation>
    <scope>NUCLEOTIDE SEQUENCE [LARGE SCALE GENOMIC DNA]</scope>
    <source>
        <strain evidence="3 4">JPCC DA0580</strain>
    </source>
</reference>
<dbReference type="AlphaFoldDB" id="A0A1Z5JMU1"/>
<keyword evidence="4" id="KW-1185">Reference proteome</keyword>
<accession>A0A1Z5JMU1</accession>
<dbReference type="InParanoid" id="A0A1Z5JMU1"/>